<dbReference type="Gene3D" id="3.40.50.1820">
    <property type="entry name" value="alpha/beta hydrolase"/>
    <property type="match status" value="1"/>
</dbReference>
<keyword evidence="4" id="KW-1185">Reference proteome</keyword>
<dbReference type="Pfam" id="PF07859">
    <property type="entry name" value="Abhydrolase_3"/>
    <property type="match status" value="1"/>
</dbReference>
<dbReference type="AlphaFoldDB" id="A0A242A3X4"/>
<gene>
    <name evidence="3" type="ORF">A5886_000727</name>
</gene>
<name>A0A242A3X4_9ENTE</name>
<sequence>MNEKIIEQTTTETFVYGHSAQLPLKATLYRPEKVRGTLLYFHGGGFLYGHRNDLPAAYRQALLEAGYSLFTFDYPLAPEVPLVDIYQSAQAAIQWFLQDGWHYSGLGKKDYILFGRSAGGYLVSLLSAAFPHVSQIGLIRFYGYQEVLSSTFLAPSAHYQRLPKVAPIEAQQIIEAAPITEGSLAARFPLYLSARQFGNWHTYLGKRAELQLLDQQLQKVNDMPPTFMAHCTDDPDVPFQTSTAFAARLDQVETEWLSDAQHDFDRQANPLADACYQKLISWLNRLT</sequence>
<keyword evidence="1" id="KW-0378">Hydrolase</keyword>
<dbReference type="OrthoDB" id="9815425at2"/>
<dbReference type="GO" id="GO:0016787">
    <property type="term" value="F:hydrolase activity"/>
    <property type="evidence" value="ECO:0007669"/>
    <property type="project" value="UniProtKB-KW"/>
</dbReference>
<feature type="domain" description="Alpha/beta hydrolase fold-3" evidence="2">
    <location>
        <begin position="38"/>
        <end position="256"/>
    </location>
</feature>
<evidence type="ECO:0000259" key="2">
    <source>
        <dbReference type="Pfam" id="PF07859"/>
    </source>
</evidence>
<dbReference type="STRING" id="1834191.A5886_000727"/>
<evidence type="ECO:0000256" key="1">
    <source>
        <dbReference type="ARBA" id="ARBA00022801"/>
    </source>
</evidence>
<accession>A0A242A3X4</accession>
<organism evidence="3 4">
    <name type="scientific">Candidatus Enterococcus testudinis</name>
    <dbReference type="NCBI Taxonomy" id="1834191"/>
    <lineage>
        <taxon>Bacteria</taxon>
        <taxon>Bacillati</taxon>
        <taxon>Bacillota</taxon>
        <taxon>Bacilli</taxon>
        <taxon>Lactobacillales</taxon>
        <taxon>Enterococcaceae</taxon>
        <taxon>Enterococcus</taxon>
    </lineage>
</organism>
<evidence type="ECO:0000313" key="4">
    <source>
        <dbReference type="Proteomes" id="UP000195043"/>
    </source>
</evidence>
<dbReference type="InterPro" id="IPR029058">
    <property type="entry name" value="AB_hydrolase_fold"/>
</dbReference>
<evidence type="ECO:0000313" key="3">
    <source>
        <dbReference type="EMBL" id="OTN75652.1"/>
    </source>
</evidence>
<proteinExistence type="predicted"/>
<reference evidence="3 4" key="1">
    <citation type="submission" date="2017-05" db="EMBL/GenBank/DDBJ databases">
        <title>The Genome Sequence of Enterococcus sp. 8G7_MSG3316.</title>
        <authorList>
            <consortium name="The Broad Institute Genomics Platform"/>
            <consortium name="The Broad Institute Genomic Center for Infectious Diseases"/>
            <person name="Earl A."/>
            <person name="Manson A."/>
            <person name="Schwartman J."/>
            <person name="Gilmore M."/>
            <person name="Abouelleil A."/>
            <person name="Cao P."/>
            <person name="Chapman S."/>
            <person name="Cusick C."/>
            <person name="Shea T."/>
            <person name="Young S."/>
            <person name="Neafsey D."/>
            <person name="Nusbaum C."/>
            <person name="Birren B."/>
        </authorList>
    </citation>
    <scope>NUCLEOTIDE SEQUENCE [LARGE SCALE GENOMIC DNA]</scope>
    <source>
        <strain evidence="3 4">8G7_MSG3316</strain>
    </source>
</reference>
<comment type="caution">
    <text evidence="3">The sequence shown here is derived from an EMBL/GenBank/DDBJ whole genome shotgun (WGS) entry which is preliminary data.</text>
</comment>
<protein>
    <recommendedName>
        <fullName evidence="2">Alpha/beta hydrolase fold-3 domain-containing protein</fullName>
    </recommendedName>
</protein>
<dbReference type="InterPro" id="IPR013094">
    <property type="entry name" value="AB_hydrolase_3"/>
</dbReference>
<dbReference type="PANTHER" id="PTHR48081">
    <property type="entry name" value="AB HYDROLASE SUPERFAMILY PROTEIN C4A8.06C"/>
    <property type="match status" value="1"/>
</dbReference>
<dbReference type="SUPFAM" id="SSF53474">
    <property type="entry name" value="alpha/beta-Hydrolases"/>
    <property type="match status" value="1"/>
</dbReference>
<dbReference type="InterPro" id="IPR050300">
    <property type="entry name" value="GDXG_lipolytic_enzyme"/>
</dbReference>
<dbReference type="Proteomes" id="UP000195043">
    <property type="component" value="Unassembled WGS sequence"/>
</dbReference>
<dbReference type="EMBL" id="NGKU01000001">
    <property type="protein sequence ID" value="OTN75652.1"/>
    <property type="molecule type" value="Genomic_DNA"/>
</dbReference>
<dbReference type="RefSeq" id="WP_086275976.1">
    <property type="nucleotide sequence ID" value="NZ_NGKU01000001.1"/>
</dbReference>